<name>A0A1W5CS99_9LECA</name>
<dbReference type="AlphaFoldDB" id="A0A1W5CS99"/>
<reference evidence="4" key="1">
    <citation type="submission" date="2017-03" db="EMBL/GenBank/DDBJ databases">
        <authorList>
            <person name="Sharma R."/>
            <person name="Thines M."/>
        </authorList>
    </citation>
    <scope>NUCLEOTIDE SEQUENCE [LARGE SCALE GENOMIC DNA]</scope>
</reference>
<evidence type="ECO:0000313" key="2">
    <source>
        <dbReference type="EMBL" id="KAA6407365.1"/>
    </source>
</evidence>
<keyword evidence="4" id="KW-1185">Reference proteome</keyword>
<evidence type="ECO:0000313" key="5">
    <source>
        <dbReference type="Proteomes" id="UP000324767"/>
    </source>
</evidence>
<feature type="region of interest" description="Disordered" evidence="1">
    <location>
        <begin position="1"/>
        <end position="45"/>
    </location>
</feature>
<proteinExistence type="predicted"/>
<organism evidence="3 4">
    <name type="scientific">Lasallia pustulata</name>
    <dbReference type="NCBI Taxonomy" id="136370"/>
    <lineage>
        <taxon>Eukaryota</taxon>
        <taxon>Fungi</taxon>
        <taxon>Dikarya</taxon>
        <taxon>Ascomycota</taxon>
        <taxon>Pezizomycotina</taxon>
        <taxon>Lecanoromycetes</taxon>
        <taxon>OSLEUM clade</taxon>
        <taxon>Umbilicariomycetidae</taxon>
        <taxon>Umbilicariales</taxon>
        <taxon>Umbilicariaceae</taxon>
        <taxon>Lasallia</taxon>
    </lineage>
</organism>
<reference evidence="3" key="2">
    <citation type="submission" date="2017-03" db="EMBL/GenBank/DDBJ databases">
        <authorList>
            <person name="Afonso C.L."/>
            <person name="Miller P.J."/>
            <person name="Scott M.A."/>
            <person name="Spackman E."/>
            <person name="Goraichik I."/>
            <person name="Dimitrov K.M."/>
            <person name="Suarez D.L."/>
            <person name="Swayne D.E."/>
        </authorList>
    </citation>
    <scope>NUCLEOTIDE SEQUENCE [LARGE SCALE GENOMIC DNA]</scope>
</reference>
<feature type="compositionally biased region" description="Basic and acidic residues" evidence="1">
    <location>
        <begin position="7"/>
        <end position="21"/>
    </location>
</feature>
<dbReference type="EMBL" id="VXIT01000018">
    <property type="protein sequence ID" value="KAA6407365.1"/>
    <property type="molecule type" value="Genomic_DNA"/>
</dbReference>
<dbReference type="Proteomes" id="UP000324767">
    <property type="component" value="Unassembled WGS sequence"/>
</dbReference>
<dbReference type="Proteomes" id="UP000192927">
    <property type="component" value="Unassembled WGS sequence"/>
</dbReference>
<evidence type="ECO:0000313" key="4">
    <source>
        <dbReference type="Proteomes" id="UP000192927"/>
    </source>
</evidence>
<reference evidence="2 5" key="3">
    <citation type="submission" date="2019-09" db="EMBL/GenBank/DDBJ databases">
        <title>The hologenome of the rock-dwelling lichen Lasallia pustulata.</title>
        <authorList>
            <person name="Greshake Tzovaras B."/>
            <person name="Segers F."/>
            <person name="Bicker A."/>
            <person name="Dal Grande F."/>
            <person name="Otte J."/>
            <person name="Hankeln T."/>
            <person name="Schmitt I."/>
            <person name="Ebersberger I."/>
        </authorList>
    </citation>
    <scope>NUCLEOTIDE SEQUENCE [LARGE SCALE GENOMIC DNA]</scope>
    <source>
        <strain evidence="2">A1-1</strain>
    </source>
</reference>
<protein>
    <submittedName>
        <fullName evidence="2">MFS general substrate transporter</fullName>
    </submittedName>
    <submittedName>
        <fullName evidence="3">Mfs transporter</fullName>
    </submittedName>
</protein>
<gene>
    <name evidence="2" type="ORF">FRX48_08913</name>
</gene>
<evidence type="ECO:0000256" key="1">
    <source>
        <dbReference type="SAM" id="MobiDB-lite"/>
    </source>
</evidence>
<sequence>MVGPAEHGAHGVRDKELDLALKDGNPGEEEVALASSEENKDWKETEEDEIIYSGGAAQRSGNFDLWLMHGHLRGGFRQQSLHSLLTGARSHIISILVTTPLATAIPRITTVFDSLNHVGWYSSSYRLTTCSLQPSFGRIYTYFDVR</sequence>
<accession>A0A1W5CS99</accession>
<dbReference type="OrthoDB" id="5243606at2759"/>
<dbReference type="EMBL" id="FWEW01000060">
    <property type="protein sequence ID" value="SLM33539.1"/>
    <property type="molecule type" value="Genomic_DNA"/>
</dbReference>
<evidence type="ECO:0000313" key="3">
    <source>
        <dbReference type="EMBL" id="SLM33539.1"/>
    </source>
</evidence>